<reference evidence="3" key="1">
    <citation type="submission" date="2023-10" db="EMBL/GenBank/DDBJ databases">
        <authorList>
            <person name="Hackl T."/>
        </authorList>
    </citation>
    <scope>NUCLEOTIDE SEQUENCE</scope>
</reference>
<dbReference type="EMBL" id="CAUWAG010000006">
    <property type="protein sequence ID" value="CAJ2503440.1"/>
    <property type="molecule type" value="Genomic_DNA"/>
</dbReference>
<feature type="transmembrane region" description="Helical" evidence="1">
    <location>
        <begin position="332"/>
        <end position="350"/>
    </location>
</feature>
<protein>
    <submittedName>
        <fullName evidence="3">Uu.00g108340.m01.CDS01</fullName>
    </submittedName>
</protein>
<dbReference type="Proteomes" id="UP001295740">
    <property type="component" value="Unassembled WGS sequence"/>
</dbReference>
<feature type="transmembrane region" description="Helical" evidence="1">
    <location>
        <begin position="302"/>
        <end position="326"/>
    </location>
</feature>
<evidence type="ECO:0000313" key="3">
    <source>
        <dbReference type="EMBL" id="CAJ2503440.1"/>
    </source>
</evidence>
<keyword evidence="2" id="KW-0732">Signal</keyword>
<feature type="chain" id="PRO_5042495515" evidence="2">
    <location>
        <begin position="28"/>
        <end position="386"/>
    </location>
</feature>
<organism evidence="3 4">
    <name type="scientific">Anthostomella pinea</name>
    <dbReference type="NCBI Taxonomy" id="933095"/>
    <lineage>
        <taxon>Eukaryota</taxon>
        <taxon>Fungi</taxon>
        <taxon>Dikarya</taxon>
        <taxon>Ascomycota</taxon>
        <taxon>Pezizomycotina</taxon>
        <taxon>Sordariomycetes</taxon>
        <taxon>Xylariomycetidae</taxon>
        <taxon>Xylariales</taxon>
        <taxon>Xylariaceae</taxon>
        <taxon>Anthostomella</taxon>
    </lineage>
</organism>
<feature type="transmembrane region" description="Helical" evidence="1">
    <location>
        <begin position="179"/>
        <end position="199"/>
    </location>
</feature>
<evidence type="ECO:0000313" key="4">
    <source>
        <dbReference type="Proteomes" id="UP001295740"/>
    </source>
</evidence>
<comment type="caution">
    <text evidence="3">The sequence shown here is derived from an EMBL/GenBank/DDBJ whole genome shotgun (WGS) entry which is preliminary data.</text>
</comment>
<name>A0AAI8V9D2_9PEZI</name>
<keyword evidence="4" id="KW-1185">Reference proteome</keyword>
<evidence type="ECO:0000256" key="1">
    <source>
        <dbReference type="SAM" id="Phobius"/>
    </source>
</evidence>
<proteinExistence type="predicted"/>
<sequence>MAPRLTMPPLSTTLLLWAGFLASSANAAITSQFQNFYPQHGDKYEYILHHNCSTQFANYLTGRTHDFPIDWLGGGSKPTVLTEPVILCLLNNVSEYIKSASASAQVLLGITPTLLALLGASTEELAMLTVLGRRPLLALFLSIGSPAVYVSRAFEFHDPRQPLRDRCGRYHLFRPASKASRWALAAAQYAVALAAAANIATLNWELGVRTACTFWTETIFAPLLWGILSVPIHIAGTLALRLRVRRTTRGAGDDDVRYTFAQWLRATPRRVAGLARSEWTPCAAQDELRVVAFDEGKTFISWAWLLSTCTIIHILFGTLLLSSLLFVGPQDALGVIVRYMASVLACRVVLMFEIAGMRERYVAGPSEDGRVERLILGREIGKGGVR</sequence>
<keyword evidence="1" id="KW-0472">Membrane</keyword>
<feature type="signal peptide" evidence="2">
    <location>
        <begin position="1"/>
        <end position="27"/>
    </location>
</feature>
<feature type="transmembrane region" description="Helical" evidence="1">
    <location>
        <begin position="219"/>
        <end position="240"/>
    </location>
</feature>
<keyword evidence="1" id="KW-0812">Transmembrane</keyword>
<dbReference type="AlphaFoldDB" id="A0AAI8V9D2"/>
<evidence type="ECO:0000256" key="2">
    <source>
        <dbReference type="SAM" id="SignalP"/>
    </source>
</evidence>
<gene>
    <name evidence="3" type="ORF">KHLLAP_LOCUS3908</name>
</gene>
<accession>A0AAI8V9D2</accession>
<keyword evidence="1" id="KW-1133">Transmembrane helix</keyword>